<feature type="transmembrane region" description="Helical" evidence="6">
    <location>
        <begin position="306"/>
        <end position="331"/>
    </location>
</feature>
<dbReference type="GO" id="GO:0016020">
    <property type="term" value="C:membrane"/>
    <property type="evidence" value="ECO:0007669"/>
    <property type="project" value="UniProtKB-SubCell"/>
</dbReference>
<feature type="transmembrane region" description="Helical" evidence="6">
    <location>
        <begin position="343"/>
        <end position="364"/>
    </location>
</feature>
<dbReference type="Proteomes" id="UP000184404">
    <property type="component" value="Unassembled WGS sequence"/>
</dbReference>
<dbReference type="Pfam" id="PF03600">
    <property type="entry name" value="CitMHS"/>
    <property type="match status" value="1"/>
</dbReference>
<protein>
    <submittedName>
        <fullName evidence="8">Na+/H+ antiporter NhaD</fullName>
    </submittedName>
</protein>
<dbReference type="PANTHER" id="PTHR43568">
    <property type="entry name" value="P PROTEIN"/>
    <property type="match status" value="1"/>
</dbReference>
<keyword evidence="4 6" id="KW-1133">Transmembrane helix</keyword>
<dbReference type="RefSeq" id="WP_094756529.1">
    <property type="nucleotide sequence ID" value="NZ_FQUG01000005.1"/>
</dbReference>
<dbReference type="InterPro" id="IPR004680">
    <property type="entry name" value="Cit_transptr-like_dom"/>
</dbReference>
<feature type="domain" description="Citrate transporter-like" evidence="7">
    <location>
        <begin position="15"/>
        <end position="302"/>
    </location>
</feature>
<keyword evidence="9" id="KW-1185">Reference proteome</keyword>
<evidence type="ECO:0000256" key="6">
    <source>
        <dbReference type="SAM" id="Phobius"/>
    </source>
</evidence>
<proteinExistence type="predicted"/>
<keyword evidence="3 6" id="KW-0812">Transmembrane</keyword>
<feature type="transmembrane region" description="Helical" evidence="6">
    <location>
        <begin position="244"/>
        <end position="265"/>
    </location>
</feature>
<feature type="transmembrane region" description="Helical" evidence="6">
    <location>
        <begin position="150"/>
        <end position="173"/>
    </location>
</feature>
<dbReference type="OrthoDB" id="3177666at2"/>
<feature type="transmembrane region" description="Helical" evidence="6">
    <location>
        <begin position="277"/>
        <end position="300"/>
    </location>
</feature>
<evidence type="ECO:0000256" key="5">
    <source>
        <dbReference type="ARBA" id="ARBA00023136"/>
    </source>
</evidence>
<keyword evidence="2" id="KW-0813">Transport</keyword>
<dbReference type="GO" id="GO:0055085">
    <property type="term" value="P:transmembrane transport"/>
    <property type="evidence" value="ECO:0007669"/>
    <property type="project" value="InterPro"/>
</dbReference>
<evidence type="ECO:0000256" key="2">
    <source>
        <dbReference type="ARBA" id="ARBA00022448"/>
    </source>
</evidence>
<dbReference type="InterPro" id="IPR051475">
    <property type="entry name" value="Diverse_Ion_Transporter"/>
</dbReference>
<name>A0A1M4XJ78_9FIRM</name>
<evidence type="ECO:0000313" key="9">
    <source>
        <dbReference type="Proteomes" id="UP000184404"/>
    </source>
</evidence>
<evidence type="ECO:0000256" key="3">
    <source>
        <dbReference type="ARBA" id="ARBA00022692"/>
    </source>
</evidence>
<sequence length="367" mass="39995">MLSYLKKNPDLAFSMLFALGAAFAAPFSAEAMIKSVNLPLLLLLFCLMAIVAGLRESGVFTYGFVRLMERGPSSRMLARLFIFCCFFSSMLITNDVALIIFVPLAILTLTKAKLTELMVPVVTGETIAANMGSMLTPIGNPQNLFIYSHYGLSLMEFVSVTGPVVLASGIILWMSTIRIADEECTVDTEELPELPKKRICILLGLFVVCLLYVLRVLPVESLAAAAAVLFFLDRRLLLAVDFKLLLLFTFLFLGVGCLVRVPALADAPARLLSGHEFYASLLLSQIVSNVPTTVMLAPYTEAADELLLGVNIGGLGTIIASMASVISFKAYLDTRPDRMKAYLVFFTAANLLLLAVLLLGVWILGWI</sequence>
<feature type="transmembrane region" description="Helical" evidence="6">
    <location>
        <begin position="199"/>
        <end position="232"/>
    </location>
</feature>
<gene>
    <name evidence="8" type="ORF">SAMN02745190_01497</name>
</gene>
<dbReference type="EMBL" id="FQUG01000005">
    <property type="protein sequence ID" value="SHE93222.1"/>
    <property type="molecule type" value="Genomic_DNA"/>
</dbReference>
<accession>A0A1M4XJ78</accession>
<evidence type="ECO:0000259" key="7">
    <source>
        <dbReference type="Pfam" id="PF03600"/>
    </source>
</evidence>
<evidence type="ECO:0000256" key="4">
    <source>
        <dbReference type="ARBA" id="ARBA00022989"/>
    </source>
</evidence>
<feature type="transmembrane region" description="Helical" evidence="6">
    <location>
        <begin position="77"/>
        <end position="106"/>
    </location>
</feature>
<dbReference type="STRING" id="1123243.SAMN02745190_01497"/>
<organism evidence="8 9">
    <name type="scientific">Schwartzia succinivorans DSM 10502</name>
    <dbReference type="NCBI Taxonomy" id="1123243"/>
    <lineage>
        <taxon>Bacteria</taxon>
        <taxon>Bacillati</taxon>
        <taxon>Bacillota</taxon>
        <taxon>Negativicutes</taxon>
        <taxon>Selenomonadales</taxon>
        <taxon>Selenomonadaceae</taxon>
        <taxon>Schwartzia</taxon>
    </lineage>
</organism>
<reference evidence="8 9" key="1">
    <citation type="submission" date="2016-11" db="EMBL/GenBank/DDBJ databases">
        <authorList>
            <person name="Jaros S."/>
            <person name="Januszkiewicz K."/>
            <person name="Wedrychowicz H."/>
        </authorList>
    </citation>
    <scope>NUCLEOTIDE SEQUENCE [LARGE SCALE GENOMIC DNA]</scope>
    <source>
        <strain evidence="8 9">DSM 10502</strain>
    </source>
</reference>
<dbReference type="AlphaFoldDB" id="A0A1M4XJ78"/>
<evidence type="ECO:0000256" key="1">
    <source>
        <dbReference type="ARBA" id="ARBA00004141"/>
    </source>
</evidence>
<feature type="transmembrane region" description="Helical" evidence="6">
    <location>
        <begin position="40"/>
        <end position="65"/>
    </location>
</feature>
<evidence type="ECO:0000313" key="8">
    <source>
        <dbReference type="EMBL" id="SHE93222.1"/>
    </source>
</evidence>
<dbReference type="PANTHER" id="PTHR43568:SF1">
    <property type="entry name" value="P PROTEIN"/>
    <property type="match status" value="1"/>
</dbReference>
<comment type="subcellular location">
    <subcellularLocation>
        <location evidence="1">Membrane</location>
        <topology evidence="1">Multi-pass membrane protein</topology>
    </subcellularLocation>
</comment>
<keyword evidence="5 6" id="KW-0472">Membrane</keyword>